<organism evidence="3">
    <name type="scientific">viral metagenome</name>
    <dbReference type="NCBI Taxonomy" id="1070528"/>
    <lineage>
        <taxon>unclassified sequences</taxon>
        <taxon>metagenomes</taxon>
        <taxon>organismal metagenomes</taxon>
    </lineage>
</organism>
<dbReference type="InterPro" id="IPR015797">
    <property type="entry name" value="NUDIX_hydrolase-like_dom_sf"/>
</dbReference>
<dbReference type="InterPro" id="IPR051325">
    <property type="entry name" value="Nudix_hydrolase_domain"/>
</dbReference>
<proteinExistence type="predicted"/>
<dbReference type="PANTHER" id="PTHR21340:SF0">
    <property type="entry name" value="BIS(5'-NUCLEOSYL)-TETRAPHOSPHATASE [ASYMMETRICAL]"/>
    <property type="match status" value="1"/>
</dbReference>
<evidence type="ECO:0000313" key="3">
    <source>
        <dbReference type="EMBL" id="QHS92386.1"/>
    </source>
</evidence>
<dbReference type="Pfam" id="PF00293">
    <property type="entry name" value="NUDIX"/>
    <property type="match status" value="1"/>
</dbReference>
<dbReference type="GO" id="GO:0006754">
    <property type="term" value="P:ATP biosynthetic process"/>
    <property type="evidence" value="ECO:0007669"/>
    <property type="project" value="TreeGrafter"/>
</dbReference>
<accession>A0A6C0BJN4</accession>
<reference evidence="3" key="1">
    <citation type="journal article" date="2020" name="Nature">
        <title>Giant virus diversity and host interactions through global metagenomics.</title>
        <authorList>
            <person name="Schulz F."/>
            <person name="Roux S."/>
            <person name="Paez-Espino D."/>
            <person name="Jungbluth S."/>
            <person name="Walsh D.A."/>
            <person name="Denef V.J."/>
            <person name="McMahon K.D."/>
            <person name="Konstantinidis K.T."/>
            <person name="Eloe-Fadrosh E.A."/>
            <person name="Kyrpides N.C."/>
            <person name="Woyke T."/>
        </authorList>
    </citation>
    <scope>NUCLEOTIDE SEQUENCE</scope>
    <source>
        <strain evidence="3">GVMAG-M-3300014204-73</strain>
    </source>
</reference>
<dbReference type="InterPro" id="IPR000086">
    <property type="entry name" value="NUDIX_hydrolase_dom"/>
</dbReference>
<dbReference type="PANTHER" id="PTHR21340">
    <property type="entry name" value="DIADENOSINE 5,5-P1,P4-TETRAPHOSPHATE PYROPHOSPHOHYDROLASE MUTT"/>
    <property type="match status" value="1"/>
</dbReference>
<dbReference type="AlphaFoldDB" id="A0A6C0BJN4"/>
<keyword evidence="1" id="KW-0378">Hydrolase</keyword>
<dbReference type="GO" id="GO:0006167">
    <property type="term" value="P:AMP biosynthetic process"/>
    <property type="evidence" value="ECO:0007669"/>
    <property type="project" value="TreeGrafter"/>
</dbReference>
<feature type="domain" description="Nudix hydrolase" evidence="2">
    <location>
        <begin position="20"/>
        <end position="143"/>
    </location>
</feature>
<evidence type="ECO:0000259" key="2">
    <source>
        <dbReference type="PROSITE" id="PS51462"/>
    </source>
</evidence>
<evidence type="ECO:0000256" key="1">
    <source>
        <dbReference type="ARBA" id="ARBA00022801"/>
    </source>
</evidence>
<dbReference type="EMBL" id="MN739178">
    <property type="protein sequence ID" value="QHS92386.1"/>
    <property type="molecule type" value="Genomic_DNA"/>
</dbReference>
<dbReference type="Gene3D" id="3.90.79.10">
    <property type="entry name" value="Nucleoside Triphosphate Pyrophosphohydrolase"/>
    <property type="match status" value="1"/>
</dbReference>
<dbReference type="SUPFAM" id="SSF55811">
    <property type="entry name" value="Nudix"/>
    <property type="match status" value="1"/>
</dbReference>
<dbReference type="PROSITE" id="PS51462">
    <property type="entry name" value="NUDIX"/>
    <property type="match status" value="1"/>
</dbReference>
<dbReference type="InterPro" id="IPR020476">
    <property type="entry name" value="Nudix_hydrolase"/>
</dbReference>
<protein>
    <recommendedName>
        <fullName evidence="2">Nudix hydrolase domain-containing protein</fullName>
    </recommendedName>
</protein>
<name>A0A6C0BJN4_9ZZZZ</name>
<sequence length="159" mass="18968">MIRYNFMISNLVKAIRCDHDSTIGAGGIIYDTKSLRILIVRGHEKWSLPKGHSEPGESPHETAMREIYEETSLRVTLQPNDVHKKILKVVYFLIPMEQGVEKPIEPIDTQEVIDVRWVTRQELTQIYPYCNKQLRYLYKHWDYMMYCLYRKARRLLQTH</sequence>
<dbReference type="GO" id="GO:0004081">
    <property type="term" value="F:bis(5'-nucleosyl)-tetraphosphatase (asymmetrical) activity"/>
    <property type="evidence" value="ECO:0007669"/>
    <property type="project" value="TreeGrafter"/>
</dbReference>
<dbReference type="PRINTS" id="PR00502">
    <property type="entry name" value="NUDIXFAMILY"/>
</dbReference>